<feature type="active site" description="Proton donor" evidence="3">
    <location>
        <position position="232"/>
    </location>
</feature>
<evidence type="ECO:0000256" key="2">
    <source>
        <dbReference type="ARBA" id="ARBA00052401"/>
    </source>
</evidence>
<dbReference type="InterPro" id="IPR037171">
    <property type="entry name" value="NagB/RpiA_transferase-like"/>
</dbReference>
<dbReference type="InterPro" id="IPR042529">
    <property type="entry name" value="IF_2B-like_C"/>
</dbReference>
<gene>
    <name evidence="3 4" type="primary">mtnA</name>
    <name evidence="4" type="ORF">GCM10012284_11080</name>
</gene>
<organism evidence="4 5">
    <name type="scientific">Mangrovihabitans endophyticus</name>
    <dbReference type="NCBI Taxonomy" id="1751298"/>
    <lineage>
        <taxon>Bacteria</taxon>
        <taxon>Bacillati</taxon>
        <taxon>Actinomycetota</taxon>
        <taxon>Actinomycetes</taxon>
        <taxon>Micromonosporales</taxon>
        <taxon>Micromonosporaceae</taxon>
        <taxon>Mangrovihabitans</taxon>
    </lineage>
</organism>
<dbReference type="UniPathway" id="UPA00904">
    <property type="reaction ID" value="UER00874"/>
</dbReference>
<comment type="pathway">
    <text evidence="3">Amino-acid biosynthesis; L-methionine biosynthesis via salvage pathway; L-methionine from S-methyl-5-thio-alpha-D-ribose 1-phosphate: step 1/6.</text>
</comment>
<comment type="catalytic activity">
    <reaction evidence="2 3">
        <text>5-(methylsulfanyl)-alpha-D-ribose 1-phosphate = 5-(methylsulfanyl)-D-ribulose 1-phosphate</text>
        <dbReference type="Rhea" id="RHEA:19989"/>
        <dbReference type="ChEBI" id="CHEBI:58533"/>
        <dbReference type="ChEBI" id="CHEBI:58548"/>
        <dbReference type="EC" id="5.3.1.23"/>
    </reaction>
</comment>
<evidence type="ECO:0000256" key="1">
    <source>
        <dbReference type="ARBA" id="ARBA00023235"/>
    </source>
</evidence>
<dbReference type="NCBIfam" id="TIGR00524">
    <property type="entry name" value="eIF-2B_rel"/>
    <property type="match status" value="1"/>
</dbReference>
<dbReference type="NCBIfam" id="TIGR00512">
    <property type="entry name" value="salvage_mtnA"/>
    <property type="match status" value="1"/>
</dbReference>
<dbReference type="NCBIfam" id="NF004326">
    <property type="entry name" value="PRK05720.1"/>
    <property type="match status" value="1"/>
</dbReference>
<dbReference type="EMBL" id="BMMX01000002">
    <property type="protein sequence ID" value="GGK78944.1"/>
    <property type="molecule type" value="Genomic_DNA"/>
</dbReference>
<feature type="binding site" evidence="3">
    <location>
        <begin position="45"/>
        <end position="47"/>
    </location>
    <ligand>
        <name>substrate</name>
    </ligand>
</feature>
<reference evidence="4" key="1">
    <citation type="journal article" date="2014" name="Int. J. Syst. Evol. Microbiol.">
        <title>Complete genome sequence of Corynebacterium casei LMG S-19264T (=DSM 44701T), isolated from a smear-ripened cheese.</title>
        <authorList>
            <consortium name="US DOE Joint Genome Institute (JGI-PGF)"/>
            <person name="Walter F."/>
            <person name="Albersmeier A."/>
            <person name="Kalinowski J."/>
            <person name="Ruckert C."/>
        </authorList>
    </citation>
    <scope>NUCLEOTIDE SEQUENCE</scope>
    <source>
        <strain evidence="4">CGMCC 4.7299</strain>
    </source>
</reference>
<keyword evidence="1 3" id="KW-0413">Isomerase</keyword>
<comment type="caution">
    <text evidence="4">The sequence shown here is derived from an EMBL/GenBank/DDBJ whole genome shotgun (WGS) entry which is preliminary data.</text>
</comment>
<dbReference type="PANTHER" id="PTHR43475:SF1">
    <property type="entry name" value="METHYLTHIORIBOSE-1-PHOSPHATE ISOMERASE"/>
    <property type="match status" value="1"/>
</dbReference>
<dbReference type="Gene3D" id="1.20.120.420">
    <property type="entry name" value="translation initiation factor eif-2b, domain 1"/>
    <property type="match status" value="1"/>
</dbReference>
<dbReference type="InterPro" id="IPR005251">
    <property type="entry name" value="IF-M1Pi"/>
</dbReference>
<proteinExistence type="inferred from homology"/>
<dbReference type="GO" id="GO:0019509">
    <property type="term" value="P:L-methionine salvage from methylthioadenosine"/>
    <property type="evidence" value="ECO:0007669"/>
    <property type="project" value="UniProtKB-UniRule"/>
</dbReference>
<feature type="binding site" evidence="3">
    <location>
        <position position="191"/>
    </location>
    <ligand>
        <name>substrate</name>
    </ligand>
</feature>
<dbReference type="InterPro" id="IPR011559">
    <property type="entry name" value="Initiation_fac_2B_a/b/d"/>
</dbReference>
<keyword evidence="3" id="KW-0486">Methionine biosynthesis</keyword>
<reference evidence="4" key="2">
    <citation type="submission" date="2020-09" db="EMBL/GenBank/DDBJ databases">
        <authorList>
            <person name="Sun Q."/>
            <person name="Zhou Y."/>
        </authorList>
    </citation>
    <scope>NUCLEOTIDE SEQUENCE</scope>
    <source>
        <strain evidence="4">CGMCC 4.7299</strain>
    </source>
</reference>
<dbReference type="InterPro" id="IPR000649">
    <property type="entry name" value="IF-2B-related"/>
</dbReference>
<dbReference type="PANTHER" id="PTHR43475">
    <property type="entry name" value="METHYLTHIORIBOSE-1-PHOSPHATE ISOMERASE"/>
    <property type="match status" value="1"/>
</dbReference>
<dbReference type="GO" id="GO:0046523">
    <property type="term" value="F:S-methyl-5-thioribose-1-phosphate isomerase activity"/>
    <property type="evidence" value="ECO:0007669"/>
    <property type="project" value="UniProtKB-UniRule"/>
</dbReference>
<dbReference type="InterPro" id="IPR027363">
    <property type="entry name" value="M1Pi_N"/>
</dbReference>
<dbReference type="EC" id="5.3.1.23" evidence="3"/>
<keyword evidence="3" id="KW-0028">Amino-acid biosynthesis</keyword>
<dbReference type="AlphaFoldDB" id="A0A8J3BWX0"/>
<dbReference type="HAMAP" id="MF_01678">
    <property type="entry name" value="Salvage_MtnA"/>
    <property type="match status" value="1"/>
</dbReference>
<name>A0A8J3BWX0_9ACTN</name>
<dbReference type="FunFam" id="3.40.50.10470:FF:000006">
    <property type="entry name" value="Methylthioribose-1-phosphate isomerase"/>
    <property type="match status" value="1"/>
</dbReference>
<comment type="similarity">
    <text evidence="3">Belongs to the EIF-2B alpha/beta/delta subunits family. MtnA subfamily.</text>
</comment>
<dbReference type="RefSeq" id="WP_189078000.1">
    <property type="nucleotide sequence ID" value="NZ_BMMX01000002.1"/>
</dbReference>
<dbReference type="Gene3D" id="3.40.50.10470">
    <property type="entry name" value="Translation initiation factor eif-2b, domain 2"/>
    <property type="match status" value="1"/>
</dbReference>
<dbReference type="SUPFAM" id="SSF100950">
    <property type="entry name" value="NagB/RpiA/CoA transferase-like"/>
    <property type="match status" value="1"/>
</dbReference>
<feature type="binding site" evidence="3">
    <location>
        <begin position="242"/>
        <end position="243"/>
    </location>
    <ligand>
        <name>substrate</name>
    </ligand>
</feature>
<comment type="function">
    <text evidence="3">Catalyzes the interconversion of methylthioribose-1-phosphate (MTR-1-P) into methylthioribulose-1-phosphate (MTRu-1-P).</text>
</comment>
<evidence type="ECO:0000256" key="3">
    <source>
        <dbReference type="HAMAP-Rule" id="MF_01678"/>
    </source>
</evidence>
<evidence type="ECO:0000313" key="5">
    <source>
        <dbReference type="Proteomes" id="UP000656042"/>
    </source>
</evidence>
<keyword evidence="5" id="KW-1185">Reference proteome</keyword>
<protein>
    <recommendedName>
        <fullName evidence="3">Methylthioribose-1-phosphate isomerase</fullName>
        <shortName evidence="3">M1Pi</shortName>
        <shortName evidence="3">MTR-1-P isomerase</shortName>
        <ecNumber evidence="3">5.3.1.23</ecNumber>
    </recommendedName>
    <alternativeName>
        <fullName evidence="3">S-methyl-5-thioribose-1-phosphate isomerase</fullName>
    </alternativeName>
</protein>
<dbReference type="Pfam" id="PF01008">
    <property type="entry name" value="IF-2B"/>
    <property type="match status" value="1"/>
</dbReference>
<dbReference type="Proteomes" id="UP000656042">
    <property type="component" value="Unassembled WGS sequence"/>
</dbReference>
<feature type="site" description="Transition state stabilizer" evidence="3">
    <location>
        <position position="152"/>
    </location>
</feature>
<evidence type="ECO:0000313" key="4">
    <source>
        <dbReference type="EMBL" id="GGK78944.1"/>
    </source>
</evidence>
<sequence length="338" mass="35120">MERTLDWDHGVVVTVDQSLLPQRHRRLRLGSVDELIDAITRLAIRGAPALGAAGALGVALSAHTHRHGGRCDEAAVRRDAERLTAARPTAVNLAWGVRRALTRLADGPDAVLDEARLVLSEDETANLAAAQRAAALIRRLCPDRPLRLLTHCHTGRLATVAHGTALGAIRELAGAGRVLEVLAGETRPLLQGARLTSWELAEAGIAYRLCVDSAGPAAIVSGAVDCVVVGADRVAANGDTANKIGTLSVALAARHAGIPLVVVAPRSTIDPAAAHGGDIPVEERDPHEVTHFAGRPVAPPGARVFNPAFDVTPASLITAVVTEDGVFPGHAESGVGQP</sequence>
<accession>A0A8J3BWX0</accession>
<feature type="binding site" evidence="3">
    <location>
        <position position="87"/>
    </location>
    <ligand>
        <name>substrate</name>
    </ligand>
</feature>